<evidence type="ECO:0000313" key="17">
    <source>
        <dbReference type="EMBL" id="ABY35285.1"/>
    </source>
</evidence>
<dbReference type="InterPro" id="IPR036869">
    <property type="entry name" value="J_dom_sf"/>
</dbReference>
<feature type="binding site" evidence="13">
    <location>
        <position position="145"/>
    </location>
    <ligand>
        <name>Zn(2+)</name>
        <dbReference type="ChEBI" id="CHEBI:29105"/>
        <label>1</label>
    </ligand>
</feature>
<dbReference type="Gene3D" id="2.60.260.20">
    <property type="entry name" value="Urease metallochaperone UreE, N-terminal domain"/>
    <property type="match status" value="2"/>
</dbReference>
<dbReference type="CDD" id="cd10747">
    <property type="entry name" value="DnaJ_C"/>
    <property type="match status" value="1"/>
</dbReference>
<dbReference type="PROSITE" id="PS51188">
    <property type="entry name" value="ZF_CR"/>
    <property type="match status" value="1"/>
</dbReference>
<dbReference type="CDD" id="cd10719">
    <property type="entry name" value="DnaJ_zf"/>
    <property type="match status" value="1"/>
</dbReference>
<evidence type="ECO:0000259" key="15">
    <source>
        <dbReference type="PROSITE" id="PS50076"/>
    </source>
</evidence>
<dbReference type="SMART" id="SM00271">
    <property type="entry name" value="DnaJ"/>
    <property type="match status" value="1"/>
</dbReference>
<dbReference type="Gene3D" id="1.10.287.110">
    <property type="entry name" value="DnaJ domain"/>
    <property type="match status" value="1"/>
</dbReference>
<dbReference type="InterPro" id="IPR012724">
    <property type="entry name" value="DnaJ"/>
</dbReference>
<dbReference type="SUPFAM" id="SSF49493">
    <property type="entry name" value="HSP40/DnaJ peptide-binding domain"/>
    <property type="match status" value="2"/>
</dbReference>
<dbReference type="GO" id="GO:0051082">
    <property type="term" value="F:unfolded protein binding"/>
    <property type="evidence" value="ECO:0000318"/>
    <property type="project" value="GO_Central"/>
</dbReference>
<comment type="cofactor">
    <cofactor evidence="13">
        <name>Zn(2+)</name>
        <dbReference type="ChEBI" id="CHEBI:29105"/>
    </cofactor>
    <text evidence="13">Binds 2 Zn(2+) ions per monomer.</text>
</comment>
<keyword evidence="6 13" id="KW-0677">Repeat</keyword>
<keyword evidence="4 13" id="KW-0235">DNA replication</keyword>
<reference evidence="18" key="1">
    <citation type="journal article" date="2011" name="BMC Genomics">
        <title>Complete genome sequence of the filamentous anoxygenic phototrophic bacterium Chloroflexus aurantiacus.</title>
        <authorList>
            <person name="Tang K.H."/>
            <person name="Barry K."/>
            <person name="Chertkov O."/>
            <person name="Dalin E."/>
            <person name="Han C.S."/>
            <person name="Hauser L.J."/>
            <person name="Honchak B.M."/>
            <person name="Karbach L.E."/>
            <person name="Land M.L."/>
            <person name="Lapidus A."/>
            <person name="Larimer F.W."/>
            <person name="Mikhailova N."/>
            <person name="Pitluck S."/>
            <person name="Pierson B.K."/>
            <person name="Blankenship R.E."/>
        </authorList>
    </citation>
    <scope>NUCLEOTIDE SEQUENCE [LARGE SCALE GENOMIC DNA]</scope>
    <source>
        <strain evidence="18">ATCC 29366 / DSM 635 / J-10-fl</strain>
    </source>
</reference>
<dbReference type="PATRIC" id="fig|324602.8.peg.2353"/>
<feature type="domain" description="CR-type" evidence="16">
    <location>
        <begin position="132"/>
        <end position="212"/>
    </location>
</feature>
<dbReference type="GO" id="GO:0008270">
    <property type="term" value="F:zinc ion binding"/>
    <property type="evidence" value="ECO:0007669"/>
    <property type="project" value="UniProtKB-UniRule"/>
</dbReference>
<accession>A9WEX0</accession>
<dbReference type="PROSITE" id="PS50076">
    <property type="entry name" value="DNAJ_2"/>
    <property type="match status" value="1"/>
</dbReference>
<evidence type="ECO:0000256" key="2">
    <source>
        <dbReference type="ARBA" id="ARBA00011738"/>
    </source>
</evidence>
<dbReference type="Gene3D" id="2.10.230.10">
    <property type="entry name" value="Heat shock protein DnaJ, cysteine-rich domain"/>
    <property type="match status" value="1"/>
</dbReference>
<feature type="binding site" evidence="13">
    <location>
        <position position="200"/>
    </location>
    <ligand>
        <name>Zn(2+)</name>
        <dbReference type="ChEBI" id="CHEBI:29105"/>
        <label>1</label>
    </ligand>
</feature>
<dbReference type="HAMAP" id="MF_01152">
    <property type="entry name" value="DnaJ"/>
    <property type="match status" value="1"/>
</dbReference>
<dbReference type="InterPro" id="IPR008971">
    <property type="entry name" value="HSP40/DnaJ_pept-bd"/>
</dbReference>
<dbReference type="GO" id="GO:0009408">
    <property type="term" value="P:response to heat"/>
    <property type="evidence" value="ECO:0007669"/>
    <property type="project" value="InterPro"/>
</dbReference>
<dbReference type="Pfam" id="PF00226">
    <property type="entry name" value="DnaJ"/>
    <property type="match status" value="1"/>
</dbReference>
<evidence type="ECO:0000256" key="13">
    <source>
        <dbReference type="HAMAP-Rule" id="MF_01152"/>
    </source>
</evidence>
<dbReference type="FunFam" id="2.10.230.10:FF:000002">
    <property type="entry name" value="Molecular chaperone DnaJ"/>
    <property type="match status" value="1"/>
</dbReference>
<comment type="domain">
    <text evidence="13">The J domain is necessary and sufficient to stimulate DnaK ATPase activity. Zinc center 1 plays an important role in the autonomous, DnaK-independent chaperone activity of DnaJ. Zinc center 2 is essential for interaction with DnaK and for DnaJ activity.</text>
</comment>
<dbReference type="NCBIfam" id="TIGR02349">
    <property type="entry name" value="DnaJ_bact"/>
    <property type="match status" value="1"/>
</dbReference>
<dbReference type="KEGG" id="cau:Caur_2073"/>
<feature type="binding site" evidence="13">
    <location>
        <position position="165"/>
    </location>
    <ligand>
        <name>Zn(2+)</name>
        <dbReference type="ChEBI" id="CHEBI:29105"/>
        <label>2</label>
    </ligand>
</feature>
<dbReference type="CDD" id="cd06257">
    <property type="entry name" value="DnaJ"/>
    <property type="match status" value="1"/>
</dbReference>
<feature type="binding site" evidence="13">
    <location>
        <position position="189"/>
    </location>
    <ligand>
        <name>Zn(2+)</name>
        <dbReference type="ChEBI" id="CHEBI:29105"/>
        <label>2</label>
    </ligand>
</feature>
<organism evidence="17 18">
    <name type="scientific">Chloroflexus aurantiacus (strain ATCC 29366 / DSM 635 / J-10-fl)</name>
    <dbReference type="NCBI Taxonomy" id="324602"/>
    <lineage>
        <taxon>Bacteria</taxon>
        <taxon>Bacillati</taxon>
        <taxon>Chloroflexota</taxon>
        <taxon>Chloroflexia</taxon>
        <taxon>Chloroflexales</taxon>
        <taxon>Chloroflexineae</taxon>
        <taxon>Chloroflexaceae</taxon>
        <taxon>Chloroflexus</taxon>
    </lineage>
</organism>
<feature type="repeat" description="CXXCXGXG motif" evidence="13">
    <location>
        <begin position="186"/>
        <end position="193"/>
    </location>
</feature>
<dbReference type="PANTHER" id="PTHR43096:SF48">
    <property type="entry name" value="CHAPERONE PROTEIN DNAJ"/>
    <property type="match status" value="1"/>
</dbReference>
<dbReference type="PANTHER" id="PTHR43096">
    <property type="entry name" value="DNAJ HOMOLOG 1, MITOCHONDRIAL-RELATED"/>
    <property type="match status" value="1"/>
</dbReference>
<dbReference type="Pfam" id="PF01556">
    <property type="entry name" value="DnaJ_C"/>
    <property type="match status" value="1"/>
</dbReference>
<dbReference type="GO" id="GO:0042026">
    <property type="term" value="P:protein refolding"/>
    <property type="evidence" value="ECO:0000318"/>
    <property type="project" value="GO_Central"/>
</dbReference>
<dbReference type="SUPFAM" id="SSF57938">
    <property type="entry name" value="DnaJ/Hsp40 cysteine-rich domain"/>
    <property type="match status" value="1"/>
</dbReference>
<protein>
    <recommendedName>
        <fullName evidence="12 13">Chaperone protein DnaJ</fullName>
    </recommendedName>
</protein>
<feature type="domain" description="J" evidence="15">
    <location>
        <begin position="8"/>
        <end position="72"/>
    </location>
</feature>
<dbReference type="GO" id="GO:0031072">
    <property type="term" value="F:heat shock protein binding"/>
    <property type="evidence" value="ECO:0007669"/>
    <property type="project" value="InterPro"/>
</dbReference>
<dbReference type="RefSeq" id="WP_012257939.1">
    <property type="nucleotide sequence ID" value="NC_010175.1"/>
</dbReference>
<evidence type="ECO:0000256" key="12">
    <source>
        <dbReference type="ARBA" id="ARBA00067609"/>
    </source>
</evidence>
<dbReference type="InterPro" id="IPR018253">
    <property type="entry name" value="DnaJ_domain_CS"/>
</dbReference>
<dbReference type="EMBL" id="CP000909">
    <property type="protein sequence ID" value="ABY35285.1"/>
    <property type="molecule type" value="Genomic_DNA"/>
</dbReference>
<keyword evidence="18" id="KW-1185">Reference proteome</keyword>
<feature type="binding site" evidence="13">
    <location>
        <position position="148"/>
    </location>
    <ligand>
        <name>Zn(2+)</name>
        <dbReference type="ChEBI" id="CHEBI:29105"/>
        <label>1</label>
    </ligand>
</feature>
<comment type="subunit">
    <text evidence="2 13">Homodimer.</text>
</comment>
<dbReference type="InterPro" id="IPR002939">
    <property type="entry name" value="DnaJ_C"/>
</dbReference>
<dbReference type="FunFam" id="2.60.260.20:FF:000004">
    <property type="entry name" value="Molecular chaperone DnaJ"/>
    <property type="match status" value="1"/>
</dbReference>
<keyword evidence="3 13" id="KW-0963">Cytoplasm</keyword>
<feature type="binding site" evidence="13">
    <location>
        <position position="162"/>
    </location>
    <ligand>
        <name>Zn(2+)</name>
        <dbReference type="ChEBI" id="CHEBI:29105"/>
        <label>2</label>
    </ligand>
</feature>
<dbReference type="PRINTS" id="PR00625">
    <property type="entry name" value="JDOMAIN"/>
</dbReference>
<evidence type="ECO:0000256" key="7">
    <source>
        <dbReference type="ARBA" id="ARBA00022771"/>
    </source>
</evidence>
<dbReference type="GO" id="GO:0006260">
    <property type="term" value="P:DNA replication"/>
    <property type="evidence" value="ECO:0007669"/>
    <property type="project" value="UniProtKB-KW"/>
</dbReference>
<dbReference type="PROSITE" id="PS00636">
    <property type="entry name" value="DNAJ_1"/>
    <property type="match status" value="1"/>
</dbReference>
<evidence type="ECO:0000256" key="11">
    <source>
        <dbReference type="ARBA" id="ARBA00061004"/>
    </source>
</evidence>
<evidence type="ECO:0000256" key="10">
    <source>
        <dbReference type="ARBA" id="ARBA00023186"/>
    </source>
</evidence>
<evidence type="ECO:0000256" key="8">
    <source>
        <dbReference type="ARBA" id="ARBA00022833"/>
    </source>
</evidence>
<sequence length="373" mass="40784">MTAGAKRDYYEVLGVSRSATPDEIKKAFRRLARQYHPDVNKSPDAEAKFKEINEAYEVLSDEQKRAMYDRFGHNPPGFGGVGADPFGGVDPFSSIFDAFFGGAGVGRSTRGPLRGADLRYTLRLTFEEAVFGTEKEIEFRRLETCPACQGSGAEPGTEPTRCPRCGGTGEIRQRAPIFNMVTVTTCDTCGGTGYVIPIPCRECRGEGRVRQTRKITVRVPAGVDGSQQIRISGEGEAGPRGGPPGNLYVALDIQPHPIFERDGNDIILNLTVNVAQAALGGEVSVPTLEGSERLRLPPGTQHGQTFRLRGKGVPYLRQQGRGDQIVVIRVDIPTKLTEQQRRLFQELAQTFTSPGDDHHDEGFFGRIKDAFGL</sequence>
<comment type="subcellular location">
    <subcellularLocation>
        <location evidence="1 13">Cytoplasm</location>
    </subcellularLocation>
</comment>
<evidence type="ECO:0000313" key="18">
    <source>
        <dbReference type="Proteomes" id="UP000002008"/>
    </source>
</evidence>
<dbReference type="InParanoid" id="A9WEX0"/>
<dbReference type="InterPro" id="IPR001623">
    <property type="entry name" value="DnaJ_domain"/>
</dbReference>
<feature type="repeat" description="CXXCXGXG motif" evidence="13">
    <location>
        <begin position="162"/>
        <end position="169"/>
    </location>
</feature>
<dbReference type="EnsemblBacteria" id="ABY35285">
    <property type="protein sequence ID" value="ABY35285"/>
    <property type="gene ID" value="Caur_2073"/>
</dbReference>
<keyword evidence="5 13" id="KW-0479">Metal-binding</keyword>
<dbReference type="HOGENOM" id="CLU_017633_0_7_0"/>
<dbReference type="NCBIfam" id="NF008035">
    <property type="entry name" value="PRK10767.1"/>
    <property type="match status" value="1"/>
</dbReference>
<dbReference type="eggNOG" id="COG0484">
    <property type="taxonomic scope" value="Bacteria"/>
</dbReference>
<dbReference type="AlphaFoldDB" id="A9WEX0"/>
<feature type="repeat" description="CXXCXGXG motif" evidence="13">
    <location>
        <begin position="200"/>
        <end position="207"/>
    </location>
</feature>
<dbReference type="FunCoup" id="A9WEX0">
    <property type="interactions" value="496"/>
</dbReference>
<evidence type="ECO:0000256" key="14">
    <source>
        <dbReference type="PROSITE-ProRule" id="PRU00546"/>
    </source>
</evidence>
<evidence type="ECO:0000256" key="9">
    <source>
        <dbReference type="ARBA" id="ARBA00023016"/>
    </source>
</evidence>
<evidence type="ECO:0000256" key="5">
    <source>
        <dbReference type="ARBA" id="ARBA00022723"/>
    </source>
</evidence>
<dbReference type="GO" id="GO:0005524">
    <property type="term" value="F:ATP binding"/>
    <property type="evidence" value="ECO:0007669"/>
    <property type="project" value="InterPro"/>
</dbReference>
<feature type="binding site" evidence="13">
    <location>
        <position position="186"/>
    </location>
    <ligand>
        <name>Zn(2+)</name>
        <dbReference type="ChEBI" id="CHEBI:29105"/>
        <label>2</label>
    </ligand>
</feature>
<feature type="binding site" evidence="13">
    <location>
        <position position="203"/>
    </location>
    <ligand>
        <name>Zn(2+)</name>
        <dbReference type="ChEBI" id="CHEBI:29105"/>
        <label>1</label>
    </ligand>
</feature>
<evidence type="ECO:0000256" key="1">
    <source>
        <dbReference type="ARBA" id="ARBA00004496"/>
    </source>
</evidence>
<keyword evidence="10 13" id="KW-0143">Chaperone</keyword>
<dbReference type="InterPro" id="IPR036410">
    <property type="entry name" value="HSP_DnaJ_Cys-rich_dom_sf"/>
</dbReference>
<keyword evidence="7 13" id="KW-0863">Zinc-finger</keyword>
<feature type="zinc finger region" description="CR-type" evidence="14">
    <location>
        <begin position="132"/>
        <end position="212"/>
    </location>
</feature>
<comment type="function">
    <text evidence="13">Participates actively in the response to hyperosmotic and heat shock by preventing the aggregation of stress-denatured proteins and by disaggregating proteins, also in an autonomous, DnaK-independent fashion. Unfolded proteins bind initially to DnaJ; upon interaction with the DnaJ-bound protein, DnaK hydrolyzes its bound ATP, resulting in the formation of a stable complex. GrpE releases ADP from DnaK; ATP binding to DnaK triggers the release of the substrate protein, thus completing the reaction cycle. Several rounds of ATP-dependent interactions between DnaJ, DnaK and GrpE are required for fully efficient folding. Also involved, together with DnaK and GrpE, in the DNA replication of plasmids through activation of initiation proteins.</text>
</comment>
<dbReference type="FunFam" id="1.10.287.110:FF:000283">
    <property type="entry name" value="Chaperone protein DnaJ"/>
    <property type="match status" value="1"/>
</dbReference>
<evidence type="ECO:0000256" key="3">
    <source>
        <dbReference type="ARBA" id="ARBA00022490"/>
    </source>
</evidence>
<keyword evidence="9 13" id="KW-0346">Stress response</keyword>
<dbReference type="Proteomes" id="UP000002008">
    <property type="component" value="Chromosome"/>
</dbReference>
<dbReference type="GO" id="GO:0005737">
    <property type="term" value="C:cytoplasm"/>
    <property type="evidence" value="ECO:0000318"/>
    <property type="project" value="GO_Central"/>
</dbReference>
<dbReference type="InterPro" id="IPR001305">
    <property type="entry name" value="HSP_DnaJ_Cys-rich_dom"/>
</dbReference>
<dbReference type="STRING" id="324602.Caur_2073"/>
<gene>
    <name evidence="13" type="primary">dnaJ</name>
    <name evidence="17" type="ordered locus">Caur_2073</name>
</gene>
<dbReference type="SUPFAM" id="SSF46565">
    <property type="entry name" value="Chaperone J-domain"/>
    <property type="match status" value="1"/>
</dbReference>
<evidence type="ECO:0000256" key="4">
    <source>
        <dbReference type="ARBA" id="ARBA00022705"/>
    </source>
</evidence>
<feature type="repeat" description="CXXCXGXG motif" evidence="13">
    <location>
        <begin position="145"/>
        <end position="152"/>
    </location>
</feature>
<name>A9WEX0_CHLAA</name>
<comment type="similarity">
    <text evidence="11 13">Belongs to the DnaJ family.</text>
</comment>
<proteinExistence type="inferred from homology"/>
<evidence type="ECO:0000256" key="6">
    <source>
        <dbReference type="ARBA" id="ARBA00022737"/>
    </source>
</evidence>
<keyword evidence="8 13" id="KW-0862">Zinc</keyword>
<evidence type="ECO:0000259" key="16">
    <source>
        <dbReference type="PROSITE" id="PS51188"/>
    </source>
</evidence>
<dbReference type="Pfam" id="PF00684">
    <property type="entry name" value="DnaJ_CXXCXGXG"/>
    <property type="match status" value="1"/>
</dbReference>